<reference evidence="2" key="1">
    <citation type="submission" date="2021-03" db="EMBL/GenBank/DDBJ databases">
        <authorList>
            <person name="Li Z."/>
            <person name="Yang C."/>
        </authorList>
    </citation>
    <scope>NUCLEOTIDE SEQUENCE</scope>
    <source>
        <strain evidence="2">Dzin_1.0</strain>
        <tissue evidence="2">Leaf</tissue>
    </source>
</reference>
<feature type="compositionally biased region" description="Polar residues" evidence="1">
    <location>
        <begin position="185"/>
        <end position="195"/>
    </location>
</feature>
<evidence type="ECO:0000313" key="3">
    <source>
        <dbReference type="Proteomes" id="UP001085076"/>
    </source>
</evidence>
<organism evidence="2 3">
    <name type="scientific">Dioscorea zingiberensis</name>
    <dbReference type="NCBI Taxonomy" id="325984"/>
    <lineage>
        <taxon>Eukaryota</taxon>
        <taxon>Viridiplantae</taxon>
        <taxon>Streptophyta</taxon>
        <taxon>Embryophyta</taxon>
        <taxon>Tracheophyta</taxon>
        <taxon>Spermatophyta</taxon>
        <taxon>Magnoliopsida</taxon>
        <taxon>Liliopsida</taxon>
        <taxon>Dioscoreales</taxon>
        <taxon>Dioscoreaceae</taxon>
        <taxon>Dioscorea</taxon>
    </lineage>
</organism>
<name>A0A9D5CW30_9LILI</name>
<sequence>MARVWRQVESCTVVWEALWRTKIVEAPKDAAKNCTSPRRNGVTYVDMVTSGMSMMKGSRPVLGIVIQCGDLKTTAHYGRKEDLKQRMDQSSYQTQEKDLLEQRHRAKLRERLAMPETREVTPSPLPDEMNHLGGGGGLRQLPQTGTLRTLPERTRCEVPTKGKGPILPGNKVLRDVKTHNAQETANLGEVTTKSPSWKGITGKGADLTTKGKAKISTRIDSQRFGESNLLDD</sequence>
<feature type="region of interest" description="Disordered" evidence="1">
    <location>
        <begin position="185"/>
        <end position="215"/>
    </location>
</feature>
<dbReference type="AlphaFoldDB" id="A0A9D5CW30"/>
<keyword evidence="3" id="KW-1185">Reference proteome</keyword>
<dbReference type="Proteomes" id="UP001085076">
    <property type="component" value="Miscellaneous, Linkage group lg03"/>
</dbReference>
<proteinExistence type="predicted"/>
<protein>
    <submittedName>
        <fullName evidence="2">Uncharacterized protein</fullName>
    </submittedName>
</protein>
<evidence type="ECO:0000313" key="2">
    <source>
        <dbReference type="EMBL" id="KAJ0979375.1"/>
    </source>
</evidence>
<accession>A0A9D5CW30</accession>
<gene>
    <name evidence="2" type="ORF">J5N97_014849</name>
</gene>
<reference evidence="2" key="2">
    <citation type="journal article" date="2022" name="Hortic Res">
        <title>The genome of Dioscorea zingiberensis sheds light on the biosynthesis, origin and evolution of the medicinally important diosgenin saponins.</title>
        <authorList>
            <person name="Li Y."/>
            <person name="Tan C."/>
            <person name="Li Z."/>
            <person name="Guo J."/>
            <person name="Li S."/>
            <person name="Chen X."/>
            <person name="Wang C."/>
            <person name="Dai X."/>
            <person name="Yang H."/>
            <person name="Song W."/>
            <person name="Hou L."/>
            <person name="Xu J."/>
            <person name="Tong Z."/>
            <person name="Xu A."/>
            <person name="Yuan X."/>
            <person name="Wang W."/>
            <person name="Yang Q."/>
            <person name="Chen L."/>
            <person name="Sun Z."/>
            <person name="Wang K."/>
            <person name="Pan B."/>
            <person name="Chen J."/>
            <person name="Bao Y."/>
            <person name="Liu F."/>
            <person name="Qi X."/>
            <person name="Gang D.R."/>
            <person name="Wen J."/>
            <person name="Li J."/>
        </authorList>
    </citation>
    <scope>NUCLEOTIDE SEQUENCE</scope>
    <source>
        <strain evidence="2">Dzin_1.0</strain>
    </source>
</reference>
<evidence type="ECO:0000256" key="1">
    <source>
        <dbReference type="SAM" id="MobiDB-lite"/>
    </source>
</evidence>
<comment type="caution">
    <text evidence="2">The sequence shown here is derived from an EMBL/GenBank/DDBJ whole genome shotgun (WGS) entry which is preliminary data.</text>
</comment>
<dbReference type="EMBL" id="JAGGNH010000003">
    <property type="protein sequence ID" value="KAJ0979375.1"/>
    <property type="molecule type" value="Genomic_DNA"/>
</dbReference>